<keyword evidence="12" id="KW-0812">Transmembrane</keyword>
<evidence type="ECO:0000256" key="9">
    <source>
        <dbReference type="ARBA" id="ARBA00022840"/>
    </source>
</evidence>
<dbReference type="EMBL" id="QSTD01000003">
    <property type="protein sequence ID" value="RGM30352.1"/>
    <property type="molecule type" value="Genomic_DNA"/>
</dbReference>
<evidence type="ECO:0000256" key="11">
    <source>
        <dbReference type="ARBA" id="ARBA00023136"/>
    </source>
</evidence>
<dbReference type="Gene3D" id="3.30.565.10">
    <property type="entry name" value="Histidine kinase-like ATPase, C-terminal domain"/>
    <property type="match status" value="1"/>
</dbReference>
<dbReference type="InterPro" id="IPR036890">
    <property type="entry name" value="HATPase_C_sf"/>
</dbReference>
<comment type="caution">
    <text evidence="14">The sequence shown here is derived from an EMBL/GenBank/DDBJ whole genome shotgun (WGS) entry which is preliminary data.</text>
</comment>
<dbReference type="AlphaFoldDB" id="A0A8B2ZIN1"/>
<dbReference type="EC" id="2.7.13.3" evidence="3"/>
<evidence type="ECO:0000256" key="5">
    <source>
        <dbReference type="ARBA" id="ARBA00022553"/>
    </source>
</evidence>
<dbReference type="Gene3D" id="1.10.287.130">
    <property type="match status" value="1"/>
</dbReference>
<dbReference type="InterPro" id="IPR003594">
    <property type="entry name" value="HATPase_dom"/>
</dbReference>
<feature type="transmembrane region" description="Helical" evidence="12">
    <location>
        <begin position="12"/>
        <end position="31"/>
    </location>
</feature>
<protein>
    <recommendedName>
        <fullName evidence="3">histidine kinase</fullName>
        <ecNumber evidence="3">2.7.13.3</ecNumber>
    </recommendedName>
</protein>
<dbReference type="GO" id="GO:0005524">
    <property type="term" value="F:ATP binding"/>
    <property type="evidence" value="ECO:0007669"/>
    <property type="project" value="UniProtKB-KW"/>
</dbReference>
<keyword evidence="4" id="KW-1003">Cell membrane</keyword>
<evidence type="ECO:0000256" key="3">
    <source>
        <dbReference type="ARBA" id="ARBA00012438"/>
    </source>
</evidence>
<dbReference type="Pfam" id="PF00512">
    <property type="entry name" value="HisKA"/>
    <property type="match status" value="1"/>
</dbReference>
<keyword evidence="12" id="KW-1133">Transmembrane helix</keyword>
<evidence type="ECO:0000256" key="10">
    <source>
        <dbReference type="ARBA" id="ARBA00023012"/>
    </source>
</evidence>
<dbReference type="Proteomes" id="UP000261016">
    <property type="component" value="Unassembled WGS sequence"/>
</dbReference>
<dbReference type="GO" id="GO:0016036">
    <property type="term" value="P:cellular response to phosphate starvation"/>
    <property type="evidence" value="ECO:0007669"/>
    <property type="project" value="TreeGrafter"/>
</dbReference>
<gene>
    <name evidence="14" type="ORF">DXC19_07800</name>
</gene>
<evidence type="ECO:0000256" key="4">
    <source>
        <dbReference type="ARBA" id="ARBA00022475"/>
    </source>
</evidence>
<dbReference type="CDD" id="cd00075">
    <property type="entry name" value="HATPase"/>
    <property type="match status" value="1"/>
</dbReference>
<dbReference type="GO" id="GO:0000155">
    <property type="term" value="F:phosphorelay sensor kinase activity"/>
    <property type="evidence" value="ECO:0007669"/>
    <property type="project" value="InterPro"/>
</dbReference>
<comment type="catalytic activity">
    <reaction evidence="1">
        <text>ATP + protein L-histidine = ADP + protein N-phospho-L-histidine.</text>
        <dbReference type="EC" id="2.7.13.3"/>
    </reaction>
</comment>
<dbReference type="PANTHER" id="PTHR45453:SF1">
    <property type="entry name" value="PHOSPHATE REGULON SENSOR PROTEIN PHOR"/>
    <property type="match status" value="1"/>
</dbReference>
<dbReference type="SUPFAM" id="SSF47384">
    <property type="entry name" value="Homodimeric domain of signal transducing histidine kinase"/>
    <property type="match status" value="1"/>
</dbReference>
<evidence type="ECO:0000256" key="12">
    <source>
        <dbReference type="SAM" id="Phobius"/>
    </source>
</evidence>
<dbReference type="RefSeq" id="WP_058714278.1">
    <property type="nucleotide sequence ID" value="NZ_CABMFV010000003.1"/>
</dbReference>
<evidence type="ECO:0000256" key="8">
    <source>
        <dbReference type="ARBA" id="ARBA00022777"/>
    </source>
</evidence>
<dbReference type="PROSITE" id="PS50109">
    <property type="entry name" value="HIS_KIN"/>
    <property type="match status" value="1"/>
</dbReference>
<evidence type="ECO:0000313" key="14">
    <source>
        <dbReference type="EMBL" id="RGM30352.1"/>
    </source>
</evidence>
<dbReference type="InterPro" id="IPR005467">
    <property type="entry name" value="His_kinase_dom"/>
</dbReference>
<keyword evidence="6" id="KW-0808">Transferase</keyword>
<evidence type="ECO:0000256" key="7">
    <source>
        <dbReference type="ARBA" id="ARBA00022741"/>
    </source>
</evidence>
<sequence>MKKHFGKSFIKYVALLTLLLIVLFVFIIFIFNFNINKEINETAENQITSIKHAIEQHDNVNQGHDYFIVKKHKVISNHTPFSIRELQKKFIRKEKNNIDKSNKGIFDVRKKVISNQRILYSLANVKDFYETKQVLVNVLTIGFVFAFILMVMLAYYLARQSVKAYEQLMNEQQLFVQNASHEMKTPIASFLLSTQYLEMIEGHNISMESKQTLQQMKTEAQYMQQLIESMLIDTNVKNEVVPINVSKSFDEVIRTAEHVYQSTIETRYKSHLIFTIHSLHAKQIINILVENAYRHNTDNTKVSVSAFKNFNGLQIEVSDNGIGIPEQEQQHIFKRFYQVNQNQKGSGIGLALLYNIVKQYHGTIEVKSIVRQGTTFIIKL</sequence>
<dbReference type="SMART" id="SM00388">
    <property type="entry name" value="HisKA"/>
    <property type="match status" value="1"/>
</dbReference>
<keyword evidence="10" id="KW-0902">Two-component regulatory system</keyword>
<keyword evidence="5" id="KW-0597">Phosphoprotein</keyword>
<proteinExistence type="predicted"/>
<evidence type="ECO:0000313" key="15">
    <source>
        <dbReference type="Proteomes" id="UP000261016"/>
    </source>
</evidence>
<reference evidence="14 15" key="1">
    <citation type="submission" date="2018-08" db="EMBL/GenBank/DDBJ databases">
        <title>A genome reference for cultivated species of the human gut microbiota.</title>
        <authorList>
            <person name="Zou Y."/>
            <person name="Xue W."/>
            <person name="Luo G."/>
        </authorList>
    </citation>
    <scope>NUCLEOTIDE SEQUENCE [LARGE SCALE GENOMIC DNA]</scope>
    <source>
        <strain evidence="14 15">OM08-17AT</strain>
    </source>
</reference>
<dbReference type="PRINTS" id="PR00344">
    <property type="entry name" value="BCTRLSENSOR"/>
</dbReference>
<dbReference type="SUPFAM" id="SSF55874">
    <property type="entry name" value="ATPase domain of HSP90 chaperone/DNA topoisomerase II/histidine kinase"/>
    <property type="match status" value="1"/>
</dbReference>
<dbReference type="PANTHER" id="PTHR45453">
    <property type="entry name" value="PHOSPHATE REGULON SENSOR PROTEIN PHOR"/>
    <property type="match status" value="1"/>
</dbReference>
<dbReference type="GO" id="GO:0004721">
    <property type="term" value="F:phosphoprotein phosphatase activity"/>
    <property type="evidence" value="ECO:0007669"/>
    <property type="project" value="TreeGrafter"/>
</dbReference>
<dbReference type="SMART" id="SM00387">
    <property type="entry name" value="HATPase_c"/>
    <property type="match status" value="1"/>
</dbReference>
<evidence type="ECO:0000256" key="2">
    <source>
        <dbReference type="ARBA" id="ARBA00004651"/>
    </source>
</evidence>
<dbReference type="InterPro" id="IPR050351">
    <property type="entry name" value="BphY/WalK/GraS-like"/>
</dbReference>
<feature type="domain" description="Histidine kinase" evidence="13">
    <location>
        <begin position="178"/>
        <end position="380"/>
    </location>
</feature>
<name>A0A8B2ZIN1_STAWA</name>
<evidence type="ECO:0000256" key="1">
    <source>
        <dbReference type="ARBA" id="ARBA00000085"/>
    </source>
</evidence>
<dbReference type="InterPro" id="IPR003661">
    <property type="entry name" value="HisK_dim/P_dom"/>
</dbReference>
<dbReference type="GO" id="GO:0005886">
    <property type="term" value="C:plasma membrane"/>
    <property type="evidence" value="ECO:0007669"/>
    <property type="project" value="TreeGrafter"/>
</dbReference>
<keyword evidence="7" id="KW-0547">Nucleotide-binding</keyword>
<evidence type="ECO:0000256" key="6">
    <source>
        <dbReference type="ARBA" id="ARBA00022679"/>
    </source>
</evidence>
<keyword evidence="8 14" id="KW-0418">Kinase</keyword>
<comment type="subcellular location">
    <subcellularLocation>
        <location evidence="2">Cell membrane</location>
        <topology evidence="2">Multi-pass membrane protein</topology>
    </subcellularLocation>
</comment>
<dbReference type="Pfam" id="PF02518">
    <property type="entry name" value="HATPase_c"/>
    <property type="match status" value="1"/>
</dbReference>
<evidence type="ECO:0000259" key="13">
    <source>
        <dbReference type="PROSITE" id="PS50109"/>
    </source>
</evidence>
<keyword evidence="11 12" id="KW-0472">Membrane</keyword>
<dbReference type="InterPro" id="IPR004358">
    <property type="entry name" value="Sig_transdc_His_kin-like_C"/>
</dbReference>
<organism evidence="14 15">
    <name type="scientific">Staphylococcus warneri</name>
    <dbReference type="NCBI Taxonomy" id="1292"/>
    <lineage>
        <taxon>Bacteria</taxon>
        <taxon>Bacillati</taxon>
        <taxon>Bacillota</taxon>
        <taxon>Bacilli</taxon>
        <taxon>Bacillales</taxon>
        <taxon>Staphylococcaceae</taxon>
        <taxon>Staphylococcus</taxon>
    </lineage>
</organism>
<feature type="transmembrane region" description="Helical" evidence="12">
    <location>
        <begin position="134"/>
        <end position="158"/>
    </location>
</feature>
<keyword evidence="9" id="KW-0067">ATP-binding</keyword>
<accession>A0A8B2ZIN1</accession>
<dbReference type="CDD" id="cd00082">
    <property type="entry name" value="HisKA"/>
    <property type="match status" value="1"/>
</dbReference>
<dbReference type="InterPro" id="IPR036097">
    <property type="entry name" value="HisK_dim/P_sf"/>
</dbReference>